<dbReference type="GO" id="GO:0051959">
    <property type="term" value="F:dynein light intermediate chain binding"/>
    <property type="evidence" value="ECO:0007669"/>
    <property type="project" value="InterPro"/>
</dbReference>
<evidence type="ECO:0000259" key="3">
    <source>
        <dbReference type="Pfam" id="PF03028"/>
    </source>
</evidence>
<dbReference type="Proteomes" id="UP000828390">
    <property type="component" value="Unassembled WGS sequence"/>
</dbReference>
<dbReference type="EMBL" id="JAIWYP010000008">
    <property type="protein sequence ID" value="KAH3783318.1"/>
    <property type="molecule type" value="Genomic_DNA"/>
</dbReference>
<dbReference type="InterPro" id="IPR042219">
    <property type="entry name" value="AAA_lid_11_sf"/>
</dbReference>
<evidence type="ECO:0000313" key="5">
    <source>
        <dbReference type="EMBL" id="KAH3783318.1"/>
    </source>
</evidence>
<keyword evidence="6" id="KW-1185">Reference proteome</keyword>
<feature type="domain" description="Dynein heavy chain region D6 P-loop" evidence="3">
    <location>
        <begin position="29"/>
        <end position="61"/>
    </location>
</feature>
<dbReference type="InterPro" id="IPR041658">
    <property type="entry name" value="AAA_lid_11"/>
</dbReference>
<dbReference type="PANTHER" id="PTHR46532">
    <property type="entry name" value="MALE FERTILITY FACTOR KL5"/>
    <property type="match status" value="1"/>
</dbReference>
<dbReference type="Gene3D" id="3.40.50.300">
    <property type="entry name" value="P-loop containing nucleotide triphosphate hydrolases"/>
    <property type="match status" value="1"/>
</dbReference>
<feature type="domain" description="Dynein heavy chain AAA lid" evidence="4">
    <location>
        <begin position="97"/>
        <end position="192"/>
    </location>
</feature>
<dbReference type="AlphaFoldDB" id="A0A9D4ITA2"/>
<reference evidence="5" key="2">
    <citation type="submission" date="2020-11" db="EMBL/GenBank/DDBJ databases">
        <authorList>
            <person name="McCartney M.A."/>
            <person name="Auch B."/>
            <person name="Kono T."/>
            <person name="Mallez S."/>
            <person name="Becker A."/>
            <person name="Gohl D.M."/>
            <person name="Silverstein K.A.T."/>
            <person name="Koren S."/>
            <person name="Bechman K.B."/>
            <person name="Herman A."/>
            <person name="Abrahante J.E."/>
            <person name="Garbe J."/>
        </authorList>
    </citation>
    <scope>NUCLEOTIDE SEQUENCE</scope>
    <source>
        <strain evidence="5">Duluth1</strain>
        <tissue evidence="5">Whole animal</tissue>
    </source>
</reference>
<comment type="caution">
    <text evidence="5">The sequence shown here is derived from an EMBL/GenBank/DDBJ whole genome shotgun (WGS) entry which is preliminary data.</text>
</comment>
<dbReference type="GO" id="GO:0007018">
    <property type="term" value="P:microtubule-based movement"/>
    <property type="evidence" value="ECO:0007669"/>
    <property type="project" value="InterPro"/>
</dbReference>
<dbReference type="InterPro" id="IPR026983">
    <property type="entry name" value="DHC"/>
</dbReference>
<dbReference type="PANTHER" id="PTHR46532:SF4">
    <property type="entry name" value="AAA+ ATPASE DOMAIN-CONTAINING PROTEIN"/>
    <property type="match status" value="1"/>
</dbReference>
<proteinExistence type="inferred from homology"/>
<organism evidence="5 6">
    <name type="scientific">Dreissena polymorpha</name>
    <name type="common">Zebra mussel</name>
    <name type="synonym">Mytilus polymorpha</name>
    <dbReference type="NCBI Taxonomy" id="45954"/>
    <lineage>
        <taxon>Eukaryota</taxon>
        <taxon>Metazoa</taxon>
        <taxon>Spiralia</taxon>
        <taxon>Lophotrochozoa</taxon>
        <taxon>Mollusca</taxon>
        <taxon>Bivalvia</taxon>
        <taxon>Autobranchia</taxon>
        <taxon>Heteroconchia</taxon>
        <taxon>Euheterodonta</taxon>
        <taxon>Imparidentia</taxon>
        <taxon>Neoheterodontei</taxon>
        <taxon>Myida</taxon>
        <taxon>Dreissenoidea</taxon>
        <taxon>Dreissenidae</taxon>
        <taxon>Dreissena</taxon>
    </lineage>
</organism>
<evidence type="ECO:0008006" key="7">
    <source>
        <dbReference type="Google" id="ProtNLM"/>
    </source>
</evidence>
<dbReference type="GO" id="GO:0005858">
    <property type="term" value="C:axonemal dynein complex"/>
    <property type="evidence" value="ECO:0007669"/>
    <property type="project" value="TreeGrafter"/>
</dbReference>
<dbReference type="Pfam" id="PF18198">
    <property type="entry name" value="AAA_lid_11"/>
    <property type="match status" value="1"/>
</dbReference>
<comment type="similarity">
    <text evidence="1">Belongs to the dynein heavy chain family.</text>
</comment>
<evidence type="ECO:0000313" key="6">
    <source>
        <dbReference type="Proteomes" id="UP000828390"/>
    </source>
</evidence>
<evidence type="ECO:0000256" key="2">
    <source>
        <dbReference type="ARBA" id="ARBA00022737"/>
    </source>
</evidence>
<evidence type="ECO:0000256" key="1">
    <source>
        <dbReference type="ARBA" id="ARBA00008887"/>
    </source>
</evidence>
<dbReference type="Gene3D" id="1.10.8.720">
    <property type="entry name" value="Region D6 of dynein motor"/>
    <property type="match status" value="1"/>
</dbReference>
<accession>A0A9D4ITA2</accession>
<evidence type="ECO:0000259" key="4">
    <source>
        <dbReference type="Pfam" id="PF18198"/>
    </source>
</evidence>
<protein>
    <recommendedName>
        <fullName evidence="7">Dynein heavy chain</fullName>
    </recommendedName>
</protein>
<dbReference type="GO" id="GO:0045505">
    <property type="term" value="F:dynein intermediate chain binding"/>
    <property type="evidence" value="ECO:0007669"/>
    <property type="project" value="InterPro"/>
</dbReference>
<sequence>MNLYVLAGVYAAREAGHFYRTVTWLLDLLMETPQIHDDFRVWITTEPHNHFPISLLQTSPKPSPFTNEPPQGIKAGLKRTYAGISQDFLDVNAMPMWKPLLYGVSFLHTVVQERRKFGPLGWNIPYEFNSSDWQASVQFCQNHMDDMDIKKGVSWVTVRYMLGEVQYGGRVTDDYDKRLLNTFGRTNMASTSNPRRTRETVVFRMAEDMLEKLPANYVPHEVYQQHASFLISSE</sequence>
<reference evidence="5" key="1">
    <citation type="journal article" date="2019" name="bioRxiv">
        <title>The Genome of the Zebra Mussel, Dreissena polymorpha: A Resource for Invasive Species Research.</title>
        <authorList>
            <person name="McCartney M.A."/>
            <person name="Auch B."/>
            <person name="Kono T."/>
            <person name="Mallez S."/>
            <person name="Zhang Y."/>
            <person name="Obille A."/>
            <person name="Becker A."/>
            <person name="Abrahante J.E."/>
            <person name="Garbe J."/>
            <person name="Badalamenti J.P."/>
            <person name="Herman A."/>
            <person name="Mangelson H."/>
            <person name="Liachko I."/>
            <person name="Sullivan S."/>
            <person name="Sone E.D."/>
            <person name="Koren S."/>
            <person name="Silverstein K.A.T."/>
            <person name="Beckman K.B."/>
            <person name="Gohl D.M."/>
        </authorList>
    </citation>
    <scope>NUCLEOTIDE SEQUENCE</scope>
    <source>
        <strain evidence="5">Duluth1</strain>
        <tissue evidence="5">Whole animal</tissue>
    </source>
</reference>
<dbReference type="InterPro" id="IPR004273">
    <property type="entry name" value="Dynein_heavy_D6_P-loop"/>
</dbReference>
<keyword evidence="2" id="KW-0677">Repeat</keyword>
<gene>
    <name evidence="5" type="ORF">DPMN_161254</name>
</gene>
<dbReference type="GO" id="GO:0008569">
    <property type="term" value="F:minus-end-directed microtubule motor activity"/>
    <property type="evidence" value="ECO:0007669"/>
    <property type="project" value="InterPro"/>
</dbReference>
<dbReference type="Pfam" id="PF03028">
    <property type="entry name" value="Dynein_heavy"/>
    <property type="match status" value="1"/>
</dbReference>
<name>A0A9D4ITA2_DREPO</name>
<dbReference type="FunFam" id="1.10.8.720:FF:000004">
    <property type="entry name" value="Dynein heavy chain 5, axonemal"/>
    <property type="match status" value="1"/>
</dbReference>
<dbReference type="InterPro" id="IPR027417">
    <property type="entry name" value="P-loop_NTPase"/>
</dbReference>